<reference evidence="2" key="1">
    <citation type="submission" date="2019-04" db="EMBL/GenBank/DDBJ databases">
        <title>Friends and foes A comparative genomics studyof 23 Aspergillus species from section Flavi.</title>
        <authorList>
            <consortium name="DOE Joint Genome Institute"/>
            <person name="Kjaerbolling I."/>
            <person name="Vesth T."/>
            <person name="Frisvad J.C."/>
            <person name="Nybo J.L."/>
            <person name="Theobald S."/>
            <person name="Kildgaard S."/>
            <person name="Isbrandt T."/>
            <person name="Kuo A."/>
            <person name="Sato A."/>
            <person name="Lyhne E.K."/>
            <person name="Kogle M.E."/>
            <person name="Wiebenga A."/>
            <person name="Kun R.S."/>
            <person name="Lubbers R.J."/>
            <person name="Makela M.R."/>
            <person name="Barry K."/>
            <person name="Chovatia M."/>
            <person name="Clum A."/>
            <person name="Daum C."/>
            <person name="Haridas S."/>
            <person name="He G."/>
            <person name="LaButti K."/>
            <person name="Lipzen A."/>
            <person name="Mondo S."/>
            <person name="Riley R."/>
            <person name="Salamov A."/>
            <person name="Simmons B.A."/>
            <person name="Magnuson J.K."/>
            <person name="Henrissat B."/>
            <person name="Mortensen U.H."/>
            <person name="Larsen T.O."/>
            <person name="Devries R.P."/>
            <person name="Grigoriev I.V."/>
            <person name="Machida M."/>
            <person name="Baker S.E."/>
            <person name="Andersen M.R."/>
        </authorList>
    </citation>
    <scope>NUCLEOTIDE SEQUENCE [LARGE SCALE GENOMIC DNA]</scope>
    <source>
        <strain evidence="2">IBT 14317</strain>
    </source>
</reference>
<feature type="transmembrane region" description="Helical" evidence="1">
    <location>
        <begin position="12"/>
        <end position="29"/>
    </location>
</feature>
<dbReference type="Proteomes" id="UP000326877">
    <property type="component" value="Unassembled WGS sequence"/>
</dbReference>
<keyword evidence="1" id="KW-0472">Membrane</keyword>
<name>A0A5N7BT67_PETAA</name>
<sequence length="71" mass="8281">MRNLHSEIFCERFIYSIIHSSSSSIVFYPRLFYCPPVRTPYGTQGSSFLVSFPFLFLLFKESFQQSSTHSS</sequence>
<gene>
    <name evidence="2" type="ORF">BDV23DRAFT_30099</name>
</gene>
<keyword evidence="1" id="KW-0812">Transmembrane</keyword>
<organism evidence="2">
    <name type="scientific">Petromyces alliaceus</name>
    <name type="common">Aspergillus alliaceus</name>
    <dbReference type="NCBI Taxonomy" id="209559"/>
    <lineage>
        <taxon>Eukaryota</taxon>
        <taxon>Fungi</taxon>
        <taxon>Dikarya</taxon>
        <taxon>Ascomycota</taxon>
        <taxon>Pezizomycotina</taxon>
        <taxon>Eurotiomycetes</taxon>
        <taxon>Eurotiomycetidae</taxon>
        <taxon>Eurotiales</taxon>
        <taxon>Aspergillaceae</taxon>
        <taxon>Aspergillus</taxon>
        <taxon>Aspergillus subgen. Circumdati</taxon>
    </lineage>
</organism>
<evidence type="ECO:0000313" key="2">
    <source>
        <dbReference type="EMBL" id="KAE8384788.1"/>
    </source>
</evidence>
<accession>A0A5N7BT67</accession>
<protein>
    <submittedName>
        <fullName evidence="2">Uncharacterized protein</fullName>
    </submittedName>
</protein>
<proteinExistence type="predicted"/>
<dbReference type="EMBL" id="ML735355">
    <property type="protein sequence ID" value="KAE8384788.1"/>
    <property type="molecule type" value="Genomic_DNA"/>
</dbReference>
<dbReference type="AlphaFoldDB" id="A0A5N7BT67"/>
<keyword evidence="1" id="KW-1133">Transmembrane helix</keyword>
<feature type="transmembrane region" description="Helical" evidence="1">
    <location>
        <begin position="41"/>
        <end position="59"/>
    </location>
</feature>
<evidence type="ECO:0000256" key="1">
    <source>
        <dbReference type="SAM" id="Phobius"/>
    </source>
</evidence>